<feature type="compositionally biased region" description="Pro residues" evidence="1">
    <location>
        <begin position="139"/>
        <end position="163"/>
    </location>
</feature>
<evidence type="ECO:0000313" key="2">
    <source>
        <dbReference type="EMBL" id="CAK0790663.1"/>
    </source>
</evidence>
<keyword evidence="3" id="KW-1185">Reference proteome</keyword>
<dbReference type="InterPro" id="IPR013320">
    <property type="entry name" value="ConA-like_dom_sf"/>
</dbReference>
<organism evidence="2 3">
    <name type="scientific">Prorocentrum cordatum</name>
    <dbReference type="NCBI Taxonomy" id="2364126"/>
    <lineage>
        <taxon>Eukaryota</taxon>
        <taxon>Sar</taxon>
        <taxon>Alveolata</taxon>
        <taxon>Dinophyceae</taxon>
        <taxon>Prorocentrales</taxon>
        <taxon>Prorocentraceae</taxon>
        <taxon>Prorocentrum</taxon>
    </lineage>
</organism>
<name>A0ABN9PHG1_9DINO</name>
<dbReference type="SUPFAM" id="SSF49899">
    <property type="entry name" value="Concanavalin A-like lectins/glucanases"/>
    <property type="match status" value="1"/>
</dbReference>
<feature type="region of interest" description="Disordered" evidence="1">
    <location>
        <begin position="107"/>
        <end position="176"/>
    </location>
</feature>
<evidence type="ECO:0000313" key="3">
    <source>
        <dbReference type="Proteomes" id="UP001189429"/>
    </source>
</evidence>
<proteinExistence type="predicted"/>
<evidence type="ECO:0000256" key="1">
    <source>
        <dbReference type="SAM" id="MobiDB-lite"/>
    </source>
</evidence>
<evidence type="ECO:0008006" key="4">
    <source>
        <dbReference type="Google" id="ProtNLM"/>
    </source>
</evidence>
<feature type="non-terminal residue" evidence="2">
    <location>
        <position position="1"/>
    </location>
</feature>
<dbReference type="EMBL" id="CAUYUJ010000458">
    <property type="protein sequence ID" value="CAK0790663.1"/>
    <property type="molecule type" value="Genomic_DNA"/>
</dbReference>
<feature type="region of interest" description="Disordered" evidence="1">
    <location>
        <begin position="1"/>
        <end position="28"/>
    </location>
</feature>
<accession>A0ABN9PHG1</accession>
<comment type="caution">
    <text evidence="2">The sequence shown here is derived from an EMBL/GenBank/DDBJ whole genome shotgun (WGS) entry which is preliminary data.</text>
</comment>
<reference evidence="2" key="1">
    <citation type="submission" date="2023-10" db="EMBL/GenBank/DDBJ databases">
        <authorList>
            <person name="Chen Y."/>
            <person name="Shah S."/>
            <person name="Dougan E. K."/>
            <person name="Thang M."/>
            <person name="Chan C."/>
        </authorList>
    </citation>
    <scope>NUCLEOTIDE SEQUENCE [LARGE SCALE GENOMIC DNA]</scope>
</reference>
<feature type="compositionally biased region" description="Low complexity" evidence="1">
    <location>
        <begin position="111"/>
        <end position="138"/>
    </location>
</feature>
<sequence>ARRGAGRAPPRPPCQRPRSRRRLPRTPRAVAWPMRRGEVVGRRKGRKLQGKRPLRVRAARRGEDDGEGGPVGLHWYVIGLSILGVAGLSVVNVLALPDKPGGAPYPPLLRGGAEAAEAGGGAAADAAQPEAEPVWREPQTPPPQQPPPRVEPPPPARTRPPSPQAQEWQKLAQRSADAASGLLPGRALDHPAGAGQAAAKGGVASFEGDAWMSLLTGADSDEIVFSAWIFLPKVAPGSFPVSSGSMKTIASTKISGCEVQSEASQGWSLWVHEWGTTNQQLRLSWTAEGKACNELFSRTVLVPYDRWIRVGFAFSRQQNTARLFLGDSLIADTRRSIGEAVRAGSPLPLEQVDITARAVRAPGQKAALYLGAHQPQPKDSTSVQSHVFIGFIGDVRIVHAAAENAEAALHLLRLPSSDLLAQAIVPASAIALEVQFQVGAEPENLVDSMAITARRSDNPAEDSGAVALVPYAEQPRAPILADTGVVAGPPGPTLEPAALRATWPAEWTRAWRARSS</sequence>
<dbReference type="Proteomes" id="UP001189429">
    <property type="component" value="Unassembled WGS sequence"/>
</dbReference>
<feature type="region of interest" description="Disordered" evidence="1">
    <location>
        <begin position="40"/>
        <end position="71"/>
    </location>
</feature>
<gene>
    <name evidence="2" type="ORF">PCOR1329_LOCUS1882</name>
</gene>
<protein>
    <recommendedName>
        <fullName evidence="4">LamG-like jellyroll fold domain-containing protein</fullName>
    </recommendedName>
</protein>
<feature type="compositionally biased region" description="Basic residues" evidence="1">
    <location>
        <begin position="42"/>
        <end position="59"/>
    </location>
</feature>